<dbReference type="AlphaFoldDB" id="A0A3M3XQN8"/>
<dbReference type="Proteomes" id="UP000274541">
    <property type="component" value="Unassembled WGS sequence"/>
</dbReference>
<gene>
    <name evidence="2" type="ORF">ALQ37_02508</name>
</gene>
<comment type="caution">
    <text evidence="2">The sequence shown here is derived from an EMBL/GenBank/DDBJ whole genome shotgun (WGS) entry which is preliminary data.</text>
</comment>
<dbReference type="GO" id="GO:0003824">
    <property type="term" value="F:catalytic activity"/>
    <property type="evidence" value="ECO:0007669"/>
    <property type="project" value="InterPro"/>
</dbReference>
<dbReference type="Pfam" id="PF00668">
    <property type="entry name" value="Condensation"/>
    <property type="match status" value="1"/>
</dbReference>
<dbReference type="InterPro" id="IPR023213">
    <property type="entry name" value="CAT-like_dom_sf"/>
</dbReference>
<dbReference type="GO" id="GO:0043041">
    <property type="term" value="P:amino acid activation for nonribosomal peptide biosynthetic process"/>
    <property type="evidence" value="ECO:0007669"/>
    <property type="project" value="TreeGrafter"/>
</dbReference>
<dbReference type="EMBL" id="RBPX01000027">
    <property type="protein sequence ID" value="RMO72346.1"/>
    <property type="molecule type" value="Genomic_DNA"/>
</dbReference>
<dbReference type="Gene3D" id="3.30.559.10">
    <property type="entry name" value="Chloramphenicol acetyltransferase-like domain"/>
    <property type="match status" value="1"/>
</dbReference>
<dbReference type="PANTHER" id="PTHR45527:SF1">
    <property type="entry name" value="FATTY ACID SYNTHASE"/>
    <property type="match status" value="1"/>
</dbReference>
<dbReference type="GO" id="GO:0031177">
    <property type="term" value="F:phosphopantetheine binding"/>
    <property type="evidence" value="ECO:0007669"/>
    <property type="project" value="TreeGrafter"/>
</dbReference>
<accession>A0A3M3XQN8</accession>
<dbReference type="SUPFAM" id="SSF52777">
    <property type="entry name" value="CoA-dependent acyltransferases"/>
    <property type="match status" value="1"/>
</dbReference>
<organism evidence="2 3">
    <name type="scientific">Pseudomonas syringae pv. aptata</name>
    <dbReference type="NCBI Taxonomy" id="83167"/>
    <lineage>
        <taxon>Bacteria</taxon>
        <taxon>Pseudomonadati</taxon>
        <taxon>Pseudomonadota</taxon>
        <taxon>Gammaproteobacteria</taxon>
        <taxon>Pseudomonadales</taxon>
        <taxon>Pseudomonadaceae</taxon>
        <taxon>Pseudomonas</taxon>
        <taxon>Pseudomonas syringae</taxon>
    </lineage>
</organism>
<proteinExistence type="predicted"/>
<name>A0A3M3XQN8_PSEAP</name>
<reference evidence="2 3" key="1">
    <citation type="submission" date="2018-08" db="EMBL/GenBank/DDBJ databases">
        <title>Recombination of ecologically and evolutionarily significant loci maintains genetic cohesion in the Pseudomonas syringae species complex.</title>
        <authorList>
            <person name="Dillon M."/>
            <person name="Thakur S."/>
            <person name="Almeida R.N.D."/>
            <person name="Weir B.S."/>
            <person name="Guttman D.S."/>
        </authorList>
    </citation>
    <scope>NUCLEOTIDE SEQUENCE [LARGE SCALE GENOMIC DNA]</scope>
    <source>
        <strain evidence="2 3">ICMP 4388</strain>
    </source>
</reference>
<sequence>MLFSQPTLSALAAAVGGKGQVEAPANLIPADCSRITPDMLPLVSLTQDDIDRVVSSVPGGLSNVQDIYALAPLQEGILYHHLAAAEGDPYLQHALFAFDSRELLHNFAQALQDVIARHDILRTAVFWERLDAPVQVVWREATLGLDEQVLDPADGDIAEQLLKRLDPRHTRLDIRQA</sequence>
<evidence type="ECO:0000313" key="2">
    <source>
        <dbReference type="EMBL" id="RMO72346.1"/>
    </source>
</evidence>
<feature type="non-terminal residue" evidence="2">
    <location>
        <position position="177"/>
    </location>
</feature>
<dbReference type="GO" id="GO:0044550">
    <property type="term" value="P:secondary metabolite biosynthetic process"/>
    <property type="evidence" value="ECO:0007669"/>
    <property type="project" value="TreeGrafter"/>
</dbReference>
<feature type="domain" description="Condensation" evidence="1">
    <location>
        <begin position="64"/>
        <end position="151"/>
    </location>
</feature>
<dbReference type="InterPro" id="IPR001242">
    <property type="entry name" value="Condensation_dom"/>
</dbReference>
<protein>
    <submittedName>
        <fullName evidence="2">Syringopeptin synthetase B</fullName>
    </submittedName>
</protein>
<evidence type="ECO:0000313" key="3">
    <source>
        <dbReference type="Proteomes" id="UP000274541"/>
    </source>
</evidence>
<dbReference type="GO" id="GO:0005737">
    <property type="term" value="C:cytoplasm"/>
    <property type="evidence" value="ECO:0007669"/>
    <property type="project" value="TreeGrafter"/>
</dbReference>
<dbReference type="PANTHER" id="PTHR45527">
    <property type="entry name" value="NONRIBOSOMAL PEPTIDE SYNTHETASE"/>
    <property type="match status" value="1"/>
</dbReference>
<evidence type="ECO:0000259" key="1">
    <source>
        <dbReference type="Pfam" id="PF00668"/>
    </source>
</evidence>